<feature type="transmembrane region" description="Helical" evidence="2">
    <location>
        <begin position="155"/>
        <end position="177"/>
    </location>
</feature>
<gene>
    <name evidence="3" type="ORF">EC957_005562</name>
</gene>
<organism evidence="3 4">
    <name type="scientific">Mortierella hygrophila</name>
    <dbReference type="NCBI Taxonomy" id="979708"/>
    <lineage>
        <taxon>Eukaryota</taxon>
        <taxon>Fungi</taxon>
        <taxon>Fungi incertae sedis</taxon>
        <taxon>Mucoromycota</taxon>
        <taxon>Mortierellomycotina</taxon>
        <taxon>Mortierellomycetes</taxon>
        <taxon>Mortierellales</taxon>
        <taxon>Mortierellaceae</taxon>
        <taxon>Mortierella</taxon>
    </lineage>
</organism>
<accession>A0A9P6JZM3</accession>
<comment type="caution">
    <text evidence="3">The sequence shown here is derived from an EMBL/GenBank/DDBJ whole genome shotgun (WGS) entry which is preliminary data.</text>
</comment>
<evidence type="ECO:0000256" key="2">
    <source>
        <dbReference type="SAM" id="Phobius"/>
    </source>
</evidence>
<keyword evidence="2" id="KW-0812">Transmembrane</keyword>
<keyword evidence="4" id="KW-1185">Reference proteome</keyword>
<feature type="transmembrane region" description="Helical" evidence="2">
    <location>
        <begin position="116"/>
        <end position="135"/>
    </location>
</feature>
<name>A0A9P6JZM3_9FUNG</name>
<keyword evidence="2" id="KW-1133">Transmembrane helix</keyword>
<dbReference type="EMBL" id="JAAAXW010000252">
    <property type="protein sequence ID" value="KAF9539307.1"/>
    <property type="molecule type" value="Genomic_DNA"/>
</dbReference>
<evidence type="ECO:0000256" key="1">
    <source>
        <dbReference type="SAM" id="MobiDB-lite"/>
    </source>
</evidence>
<reference evidence="3" key="1">
    <citation type="journal article" date="2020" name="Fungal Divers.">
        <title>Resolving the Mortierellaceae phylogeny through synthesis of multi-gene phylogenetics and phylogenomics.</title>
        <authorList>
            <person name="Vandepol N."/>
            <person name="Liber J."/>
            <person name="Desiro A."/>
            <person name="Na H."/>
            <person name="Kennedy M."/>
            <person name="Barry K."/>
            <person name="Grigoriev I.V."/>
            <person name="Miller A.N."/>
            <person name="O'Donnell K."/>
            <person name="Stajich J.E."/>
            <person name="Bonito G."/>
        </authorList>
    </citation>
    <scope>NUCLEOTIDE SEQUENCE</scope>
    <source>
        <strain evidence="3">NRRL 2591</strain>
    </source>
</reference>
<dbReference type="AlphaFoldDB" id="A0A9P6JZM3"/>
<evidence type="ECO:0000313" key="4">
    <source>
        <dbReference type="Proteomes" id="UP000723463"/>
    </source>
</evidence>
<feature type="region of interest" description="Disordered" evidence="1">
    <location>
        <begin position="1"/>
        <end position="20"/>
    </location>
</feature>
<feature type="transmembrane region" description="Helical" evidence="2">
    <location>
        <begin position="77"/>
        <end position="96"/>
    </location>
</feature>
<evidence type="ECO:0000313" key="3">
    <source>
        <dbReference type="EMBL" id="KAF9539307.1"/>
    </source>
</evidence>
<proteinExistence type="predicted"/>
<keyword evidence="2" id="KW-0472">Membrane</keyword>
<protein>
    <submittedName>
        <fullName evidence="3">Uncharacterized protein</fullName>
    </submittedName>
</protein>
<dbReference type="Proteomes" id="UP000723463">
    <property type="component" value="Unassembled WGS sequence"/>
</dbReference>
<sequence>MARLQEQEQEQERKYRNPQPTSTCGNLFYLHKCVSTLADSNLESSPPSSSAPPSPTIIAMVSHDEYDLFGRFPNNSIMAEVLGLAFACGLWIVIIYDMFQPSTTRIAHHLRPKSRYFLSFFPSCLLALWTVVMTIRTMMIKVAVAGDRCWNPRLGYTISGALFGSLMAVEAIMTFLFDRRRYNTARKVNAFQEQQDLRRQEQEQQQLQLEQSDEDTAAAGIELGGSDGNFQESGLFEGKISLDTYR</sequence>